<comment type="catalytic activity">
    <reaction evidence="8 10">
        <text>glycerol + ATP = sn-glycerol 3-phosphate + ADP + H(+)</text>
        <dbReference type="Rhea" id="RHEA:21644"/>
        <dbReference type="ChEBI" id="CHEBI:15378"/>
        <dbReference type="ChEBI" id="CHEBI:17754"/>
        <dbReference type="ChEBI" id="CHEBI:30616"/>
        <dbReference type="ChEBI" id="CHEBI:57597"/>
        <dbReference type="ChEBI" id="CHEBI:456216"/>
        <dbReference type="EC" id="2.7.1.30"/>
    </reaction>
</comment>
<feature type="binding site" evidence="10">
    <location>
        <position position="84"/>
    </location>
    <ligand>
        <name>sn-glycerol 3-phosphate</name>
        <dbReference type="ChEBI" id="CHEBI:57597"/>
    </ligand>
</feature>
<dbReference type="InterPro" id="IPR018483">
    <property type="entry name" value="Carb_kinase_FGGY_CS"/>
</dbReference>
<evidence type="ECO:0000256" key="8">
    <source>
        <dbReference type="ARBA" id="ARBA00052101"/>
    </source>
</evidence>
<reference evidence="14 15" key="1">
    <citation type="submission" date="2019-10" db="EMBL/GenBank/DDBJ databases">
        <title>Rubrobacter sp nov SCSIO 52090 isolated from a deep-sea sediment in the South China Sea.</title>
        <authorList>
            <person name="Chen R.W."/>
        </authorList>
    </citation>
    <scope>NUCLEOTIDE SEQUENCE [LARGE SCALE GENOMIC DNA]</scope>
    <source>
        <strain evidence="14 15">SCSIO 52909</strain>
    </source>
</reference>
<organism evidence="14 15">
    <name type="scientific">Rubrobacter tropicus</name>
    <dbReference type="NCBI Taxonomy" id="2653851"/>
    <lineage>
        <taxon>Bacteria</taxon>
        <taxon>Bacillati</taxon>
        <taxon>Actinomycetota</taxon>
        <taxon>Rubrobacteria</taxon>
        <taxon>Rubrobacterales</taxon>
        <taxon>Rubrobacteraceae</taxon>
        <taxon>Rubrobacter</taxon>
    </lineage>
</organism>
<dbReference type="Gene3D" id="3.30.420.40">
    <property type="match status" value="2"/>
</dbReference>
<dbReference type="FunFam" id="3.30.420.40:FF:000008">
    <property type="entry name" value="Glycerol kinase"/>
    <property type="match status" value="1"/>
</dbReference>
<evidence type="ECO:0000313" key="15">
    <source>
        <dbReference type="Proteomes" id="UP000501452"/>
    </source>
</evidence>
<dbReference type="AlphaFoldDB" id="A0A6G8QFT3"/>
<evidence type="ECO:0000259" key="12">
    <source>
        <dbReference type="Pfam" id="PF00370"/>
    </source>
</evidence>
<feature type="binding site" evidence="10">
    <location>
        <position position="13"/>
    </location>
    <ligand>
        <name>ADP</name>
        <dbReference type="ChEBI" id="CHEBI:456216"/>
    </ligand>
</feature>
<gene>
    <name evidence="10 14" type="primary">glpK</name>
    <name evidence="14" type="ORF">GBA63_07920</name>
</gene>
<feature type="binding site" evidence="10">
    <location>
        <position position="245"/>
    </location>
    <ligand>
        <name>sn-glycerol 3-phosphate</name>
        <dbReference type="ChEBI" id="CHEBI:57597"/>
    </ligand>
</feature>
<dbReference type="InterPro" id="IPR043129">
    <property type="entry name" value="ATPase_NBD"/>
</dbReference>
<feature type="binding site" evidence="10">
    <location>
        <position position="416"/>
    </location>
    <ligand>
        <name>ADP</name>
        <dbReference type="ChEBI" id="CHEBI:456216"/>
    </ligand>
</feature>
<evidence type="ECO:0000256" key="9">
    <source>
        <dbReference type="ARBA" id="ARBA00054633"/>
    </source>
</evidence>
<dbReference type="NCBIfam" id="NF000756">
    <property type="entry name" value="PRK00047.1"/>
    <property type="match status" value="1"/>
</dbReference>
<keyword evidence="4 10" id="KW-0547">Nucleotide-binding</keyword>
<feature type="binding site" evidence="10">
    <location>
        <position position="311"/>
    </location>
    <ligand>
        <name>ATP</name>
        <dbReference type="ChEBI" id="CHEBI:30616"/>
    </ligand>
</feature>
<evidence type="ECO:0000256" key="4">
    <source>
        <dbReference type="ARBA" id="ARBA00022741"/>
    </source>
</evidence>
<feature type="binding site" evidence="10">
    <location>
        <position position="135"/>
    </location>
    <ligand>
        <name>sn-glycerol 3-phosphate</name>
        <dbReference type="ChEBI" id="CHEBI:57597"/>
    </ligand>
</feature>
<dbReference type="Proteomes" id="UP000501452">
    <property type="component" value="Chromosome"/>
</dbReference>
<evidence type="ECO:0000313" key="14">
    <source>
        <dbReference type="EMBL" id="QIN85087.1"/>
    </source>
</evidence>
<evidence type="ECO:0000256" key="7">
    <source>
        <dbReference type="ARBA" id="ARBA00022840"/>
    </source>
</evidence>
<dbReference type="HAMAP" id="MF_00186">
    <property type="entry name" value="Glycerol_kin"/>
    <property type="match status" value="1"/>
</dbReference>
<comment type="function">
    <text evidence="9 10">Key enzyme in the regulation of glycerol uptake and metabolism. Catalyzes the phosphorylation of glycerol to yield sn-glycerol 3-phosphate.</text>
</comment>
<keyword evidence="15" id="KW-1185">Reference proteome</keyword>
<feature type="domain" description="Carbohydrate kinase FGGY C-terminal" evidence="13">
    <location>
        <begin position="263"/>
        <end position="451"/>
    </location>
</feature>
<feature type="binding site" evidence="10">
    <location>
        <position position="267"/>
    </location>
    <ligand>
        <name>ATP</name>
        <dbReference type="ChEBI" id="CHEBI:30616"/>
    </ligand>
</feature>
<feature type="binding site" evidence="10">
    <location>
        <position position="84"/>
    </location>
    <ligand>
        <name>glycerol</name>
        <dbReference type="ChEBI" id="CHEBI:17754"/>
    </ligand>
</feature>
<dbReference type="PROSITE" id="PS00933">
    <property type="entry name" value="FGGY_KINASES_1"/>
    <property type="match status" value="1"/>
</dbReference>
<evidence type="ECO:0000256" key="6">
    <source>
        <dbReference type="ARBA" id="ARBA00022798"/>
    </source>
</evidence>
<dbReference type="PROSITE" id="PS00445">
    <property type="entry name" value="FGGY_KINASES_2"/>
    <property type="match status" value="1"/>
</dbReference>
<evidence type="ECO:0000256" key="2">
    <source>
        <dbReference type="ARBA" id="ARBA00009156"/>
    </source>
</evidence>
<keyword evidence="3 10" id="KW-0808">Transferase</keyword>
<dbReference type="Pfam" id="PF02782">
    <property type="entry name" value="FGGY_C"/>
    <property type="match status" value="1"/>
</dbReference>
<dbReference type="RefSeq" id="WP_166179963.1">
    <property type="nucleotide sequence ID" value="NZ_CP045119.1"/>
</dbReference>
<feature type="binding site" evidence="10">
    <location>
        <position position="311"/>
    </location>
    <ligand>
        <name>ADP</name>
        <dbReference type="ChEBI" id="CHEBI:456216"/>
    </ligand>
</feature>
<dbReference type="GO" id="GO:0005829">
    <property type="term" value="C:cytosol"/>
    <property type="evidence" value="ECO:0007669"/>
    <property type="project" value="UniProtKB-ARBA"/>
</dbReference>
<dbReference type="GO" id="GO:0019563">
    <property type="term" value="P:glycerol catabolic process"/>
    <property type="evidence" value="ECO:0007669"/>
    <property type="project" value="UniProtKB-UniRule"/>
</dbReference>
<dbReference type="Pfam" id="PF00370">
    <property type="entry name" value="FGGY_N"/>
    <property type="match status" value="1"/>
</dbReference>
<comment type="similarity">
    <text evidence="2 10 11">Belongs to the FGGY kinase family.</text>
</comment>
<dbReference type="InterPro" id="IPR018484">
    <property type="entry name" value="FGGY_N"/>
</dbReference>
<feature type="binding site" evidence="10">
    <location>
        <position position="13"/>
    </location>
    <ligand>
        <name>ATP</name>
        <dbReference type="ChEBI" id="CHEBI:30616"/>
    </ligand>
</feature>
<feature type="binding site" evidence="10">
    <location>
        <position position="14"/>
    </location>
    <ligand>
        <name>ATP</name>
        <dbReference type="ChEBI" id="CHEBI:30616"/>
    </ligand>
</feature>
<evidence type="ECO:0000256" key="10">
    <source>
        <dbReference type="HAMAP-Rule" id="MF_00186"/>
    </source>
</evidence>
<feature type="binding site" evidence="10">
    <location>
        <position position="246"/>
    </location>
    <ligand>
        <name>glycerol</name>
        <dbReference type="ChEBI" id="CHEBI:17754"/>
    </ligand>
</feature>
<feature type="binding site" evidence="10">
    <location>
        <position position="15"/>
    </location>
    <ligand>
        <name>ATP</name>
        <dbReference type="ChEBI" id="CHEBI:30616"/>
    </ligand>
</feature>
<dbReference type="PANTHER" id="PTHR10196:SF69">
    <property type="entry name" value="GLYCEROL KINASE"/>
    <property type="match status" value="1"/>
</dbReference>
<feature type="binding site" evidence="10">
    <location>
        <position position="13"/>
    </location>
    <ligand>
        <name>sn-glycerol 3-phosphate</name>
        <dbReference type="ChEBI" id="CHEBI:57597"/>
    </ligand>
</feature>
<evidence type="ECO:0000256" key="5">
    <source>
        <dbReference type="ARBA" id="ARBA00022777"/>
    </source>
</evidence>
<keyword evidence="5 10" id="KW-0418">Kinase</keyword>
<feature type="binding site" evidence="10">
    <location>
        <position position="83"/>
    </location>
    <ligand>
        <name>glycerol</name>
        <dbReference type="ChEBI" id="CHEBI:17754"/>
    </ligand>
</feature>
<dbReference type="InterPro" id="IPR018485">
    <property type="entry name" value="FGGY_C"/>
</dbReference>
<feature type="binding site" evidence="10">
    <location>
        <position position="315"/>
    </location>
    <ligand>
        <name>ATP</name>
        <dbReference type="ChEBI" id="CHEBI:30616"/>
    </ligand>
</feature>
<feature type="binding site" evidence="10">
    <location>
        <position position="245"/>
    </location>
    <ligand>
        <name>glycerol</name>
        <dbReference type="ChEBI" id="CHEBI:17754"/>
    </ligand>
</feature>
<dbReference type="GO" id="GO:0006072">
    <property type="term" value="P:glycerol-3-phosphate metabolic process"/>
    <property type="evidence" value="ECO:0007669"/>
    <property type="project" value="InterPro"/>
</dbReference>
<comment type="pathway">
    <text evidence="1 10">Polyol metabolism; glycerol degradation via glycerol kinase pathway; sn-glycerol 3-phosphate from glycerol: step 1/1.</text>
</comment>
<dbReference type="PIRSF" id="PIRSF000538">
    <property type="entry name" value="GlpK"/>
    <property type="match status" value="1"/>
</dbReference>
<dbReference type="InterPro" id="IPR000577">
    <property type="entry name" value="Carb_kinase_FGGY"/>
</dbReference>
<evidence type="ECO:0000256" key="11">
    <source>
        <dbReference type="RuleBase" id="RU003733"/>
    </source>
</evidence>
<dbReference type="EMBL" id="CP045119">
    <property type="protein sequence ID" value="QIN85087.1"/>
    <property type="molecule type" value="Genomic_DNA"/>
</dbReference>
<protein>
    <recommendedName>
        <fullName evidence="10">Glycerol kinase</fullName>
        <ecNumber evidence="10">2.7.1.30</ecNumber>
    </recommendedName>
    <alternativeName>
        <fullName evidence="10">ATP:glycerol 3-phosphotransferase</fullName>
    </alternativeName>
    <alternativeName>
        <fullName evidence="10">Glycerokinase</fullName>
        <shortName evidence="10">GK</shortName>
    </alternativeName>
</protein>
<feature type="binding site" evidence="10">
    <location>
        <position position="83"/>
    </location>
    <ligand>
        <name>sn-glycerol 3-phosphate</name>
        <dbReference type="ChEBI" id="CHEBI:57597"/>
    </ligand>
</feature>
<dbReference type="CDD" id="cd07786">
    <property type="entry name" value="FGGY_EcGK_like"/>
    <property type="match status" value="1"/>
</dbReference>
<dbReference type="KEGG" id="rub:GBA63_07920"/>
<feature type="binding site" evidence="10">
    <location>
        <position position="17"/>
    </location>
    <ligand>
        <name>ADP</name>
        <dbReference type="ChEBI" id="CHEBI:456216"/>
    </ligand>
</feature>
<comment type="activity regulation">
    <text evidence="10">Inhibited by fructose 1,6-bisphosphate (FBP).</text>
</comment>
<dbReference type="PANTHER" id="PTHR10196">
    <property type="entry name" value="SUGAR KINASE"/>
    <property type="match status" value="1"/>
</dbReference>
<keyword evidence="6 10" id="KW-0319">Glycerol metabolism</keyword>
<dbReference type="InterPro" id="IPR005999">
    <property type="entry name" value="Glycerol_kin"/>
</dbReference>
<evidence type="ECO:0000256" key="1">
    <source>
        <dbReference type="ARBA" id="ARBA00005190"/>
    </source>
</evidence>
<dbReference type="SUPFAM" id="SSF53067">
    <property type="entry name" value="Actin-like ATPase domain"/>
    <property type="match status" value="2"/>
</dbReference>
<feature type="binding site" evidence="10">
    <location>
        <position position="135"/>
    </location>
    <ligand>
        <name>glycerol</name>
        <dbReference type="ChEBI" id="CHEBI:17754"/>
    </ligand>
</feature>
<keyword evidence="7 10" id="KW-0067">ATP-binding</keyword>
<dbReference type="FunFam" id="3.30.420.40:FF:000007">
    <property type="entry name" value="Glycerol kinase"/>
    <property type="match status" value="1"/>
</dbReference>
<dbReference type="GO" id="GO:0004370">
    <property type="term" value="F:glycerol kinase activity"/>
    <property type="evidence" value="ECO:0007669"/>
    <property type="project" value="UniProtKB-UniRule"/>
</dbReference>
<evidence type="ECO:0000256" key="3">
    <source>
        <dbReference type="ARBA" id="ARBA00022679"/>
    </source>
</evidence>
<feature type="binding site" evidence="10">
    <location>
        <position position="267"/>
    </location>
    <ligand>
        <name>ADP</name>
        <dbReference type="ChEBI" id="CHEBI:456216"/>
    </ligand>
</feature>
<dbReference type="GO" id="GO:0005524">
    <property type="term" value="F:ATP binding"/>
    <property type="evidence" value="ECO:0007669"/>
    <property type="project" value="UniProtKB-UniRule"/>
</dbReference>
<dbReference type="NCBIfam" id="TIGR01311">
    <property type="entry name" value="glycerol_kin"/>
    <property type="match status" value="1"/>
</dbReference>
<feature type="domain" description="Carbohydrate kinase FGGY N-terminal" evidence="12">
    <location>
        <begin position="5"/>
        <end position="252"/>
    </location>
</feature>
<dbReference type="EC" id="2.7.1.30" evidence="10"/>
<sequence length="507" mass="55743">MAGDYILAIDQGTTSSRAIVFNHDSATVGEAQQEFTQHYPRPGWVEHDANEIWDVTLGVMRQALQDAGASPDSIAGIGITNQRETVVMWDKETAEPVYNAIVWQDRRGAAFCSQLSEAGKDEMVREKTGLTIDAYFSGSKVNWLLENVEGLKERAQNGEICFGTIDTWLIYKLTGGREYVTDYSNASRTLMYNIFDLQWDDELLEMLGGVPKAMLPEVKPCSYVYGNTDADVFGAEVPIAGVAGDQQAALFGEVAFEKGLTKNTYGTGSFALMNTGTEPIKSKNALLTTIAWGIGDEPVEYALEGAIFITGAAVQWLRDGLGIIKDATETEELARSLDSNDDVYFVPALVGLGAPHWDSYARGTIVGLTRGTTRAHLARAALESMCYQTRDAVEAMQDDAGTAIPTFRADGGAAANRWMMQFQADILGIPVEVPETLETTALGAAYLAGLATGFWQDKEELKSRWRLRRRYEPQMGEEERERLYARWKEALARAGNWSQEAVESPLA</sequence>
<name>A0A6G8QFT3_9ACTN</name>
<proteinExistence type="inferred from homology"/>
<feature type="binding site" evidence="10">
    <location>
        <position position="412"/>
    </location>
    <ligand>
        <name>ATP</name>
        <dbReference type="ChEBI" id="CHEBI:30616"/>
    </ligand>
</feature>
<feature type="binding site" evidence="10">
    <location>
        <position position="412"/>
    </location>
    <ligand>
        <name>ADP</name>
        <dbReference type="ChEBI" id="CHEBI:456216"/>
    </ligand>
</feature>
<accession>A0A6G8QFT3</accession>
<dbReference type="UniPathway" id="UPA00618">
    <property type="reaction ID" value="UER00672"/>
</dbReference>
<evidence type="ECO:0000259" key="13">
    <source>
        <dbReference type="Pfam" id="PF02782"/>
    </source>
</evidence>